<dbReference type="Pfam" id="PF18847">
    <property type="entry name" value="LPD29"/>
    <property type="match status" value="1"/>
</dbReference>
<sequence length="552" mass="62863">MIEQLKVGDKLTVIKVNSLAATSINRIMIDSIQDGKAVFTVKRKKYYLSVDNNVLVLRGHNLGITQGTWNNGGSCLIMSGNCNLGGMDRESMIELLKTNINPLFDQWQRIYWFDGKSEEGDPIFVPRPVTAHYLQYQAEAEQNINKTAQQINLNDFIYSYRNGSKHQSLNDMLKWHLREDLAAKEHLKLGKVVDIIEMSEEAFDALCYGDHEFKLNHSGGDRSDDISEDRQDVHNYSQYEIETFYTLYTLIRTPSGRAITVDAQGYDYMRYTGLLPHYKTSMAADCAKATAILTKAQNEEAEEKQTQKAEAERRYQQECKRVAKDYPFLTVTVDKYDQKVAANNLRVLLKRKFSETKFSVKKYYYDSYTVSWVDGPTVGQVTEITRLFRNEGFDGMTDSSYPIITPFNERYGGIGSISAERKVSEHYKEAELELINVELGKSYQMRDFSPEYGDNVGTIIHQRLYKKDFTPTPEPKVKCTSKAKPAVEAIQTEGVEIVDYSEKSFAIIGDTKPIKETLKQLGGCFNGRLSCGAGWIFSKTKLDTVKQTLLLT</sequence>
<evidence type="ECO:0000256" key="1">
    <source>
        <dbReference type="SAM" id="Coils"/>
    </source>
</evidence>
<dbReference type="Proteomes" id="UP000027616">
    <property type="component" value="Chromosome I"/>
</dbReference>
<dbReference type="OrthoDB" id="1002654at2"/>
<keyword evidence="1" id="KW-0175">Coiled coil</keyword>
<evidence type="ECO:0000259" key="2">
    <source>
        <dbReference type="Pfam" id="PF18847"/>
    </source>
</evidence>
<dbReference type="eggNOG" id="ENOG5032ZZZ">
    <property type="taxonomic scope" value="Bacteria"/>
</dbReference>
<accession>A0A060R8M2</accession>
<reference evidence="3 4" key="1">
    <citation type="journal article" date="2015" name="Genome Announc.">
        <title>Complete Genome Sequence of the Novel Leech Symbiont Mucinivorans hirudinis M3T.</title>
        <authorList>
            <person name="Nelson M.C."/>
            <person name="Bomar L."/>
            <person name="Graf J."/>
        </authorList>
    </citation>
    <scope>NUCLEOTIDE SEQUENCE [LARGE SCALE GENOMIC DNA]</scope>
    <source>
        <strain evidence="4">M3</strain>
    </source>
</reference>
<proteinExistence type="predicted"/>
<organism evidence="3 4">
    <name type="scientific">Mucinivorans hirudinis</name>
    <dbReference type="NCBI Taxonomy" id="1433126"/>
    <lineage>
        <taxon>Bacteria</taxon>
        <taxon>Pseudomonadati</taxon>
        <taxon>Bacteroidota</taxon>
        <taxon>Bacteroidia</taxon>
        <taxon>Bacteroidales</taxon>
        <taxon>Rikenellaceae</taxon>
        <taxon>Mucinivorans</taxon>
    </lineage>
</organism>
<protein>
    <recommendedName>
        <fullName evidence="2">Large polyvalent protein associated domain-containing protein</fullName>
    </recommendedName>
</protein>
<dbReference type="HOGENOM" id="CLU_493328_0_0_10"/>
<feature type="coiled-coil region" evidence="1">
    <location>
        <begin position="294"/>
        <end position="321"/>
    </location>
</feature>
<evidence type="ECO:0000313" key="4">
    <source>
        <dbReference type="Proteomes" id="UP000027616"/>
    </source>
</evidence>
<dbReference type="STRING" id="1433126.BN938_1801"/>
<dbReference type="AlphaFoldDB" id="A0A060R8M2"/>
<dbReference type="InterPro" id="IPR041311">
    <property type="entry name" value="LPD29"/>
</dbReference>
<keyword evidence="4" id="KW-1185">Reference proteome</keyword>
<name>A0A060R8M2_9BACT</name>
<dbReference type="EMBL" id="HG934468">
    <property type="protein sequence ID" value="CDN31881.1"/>
    <property type="molecule type" value="Genomic_DNA"/>
</dbReference>
<evidence type="ECO:0000313" key="3">
    <source>
        <dbReference type="EMBL" id="CDN31881.1"/>
    </source>
</evidence>
<dbReference type="PATRIC" id="fig|1433126.3.peg.1779"/>
<dbReference type="KEGG" id="rbc:BN938_1801"/>
<feature type="domain" description="Large polyvalent protein associated" evidence="2">
    <location>
        <begin position="336"/>
        <end position="424"/>
    </location>
</feature>
<gene>
    <name evidence="3" type="ORF">BN938_1801</name>
</gene>